<dbReference type="Proteomes" id="UP001301388">
    <property type="component" value="Unassembled WGS sequence"/>
</dbReference>
<proteinExistence type="predicted"/>
<evidence type="ECO:0000313" key="1">
    <source>
        <dbReference type="EMBL" id="MEA5478606.1"/>
    </source>
</evidence>
<keyword evidence="2" id="KW-1185">Reference proteome</keyword>
<sequence>MAMPFCIFKTFTGFRAQIAVIPKSVATLSGIGISGAAIRTTNYWVGREC</sequence>
<protein>
    <submittedName>
        <fullName evidence="1">Uncharacterized protein</fullName>
    </submittedName>
</protein>
<reference evidence="1 2" key="1">
    <citation type="submission" date="2023-12" db="EMBL/GenBank/DDBJ databases">
        <title>Baltic Sea Cyanobacteria.</title>
        <authorList>
            <person name="Delbaje E."/>
            <person name="Fewer D.P."/>
            <person name="Shishido T.K."/>
        </authorList>
    </citation>
    <scope>NUCLEOTIDE SEQUENCE [LARGE SCALE GENOMIC DNA]</scope>
    <source>
        <strain evidence="1 2">UHCC 0370</strain>
    </source>
</reference>
<accession>A0ABU5TK09</accession>
<evidence type="ECO:0000313" key="2">
    <source>
        <dbReference type="Proteomes" id="UP001301388"/>
    </source>
</evidence>
<organism evidence="1 2">
    <name type="scientific">Pseudanabaena galeata UHCC 0370</name>
    <dbReference type="NCBI Taxonomy" id="3110310"/>
    <lineage>
        <taxon>Bacteria</taxon>
        <taxon>Bacillati</taxon>
        <taxon>Cyanobacteriota</taxon>
        <taxon>Cyanophyceae</taxon>
        <taxon>Pseudanabaenales</taxon>
        <taxon>Pseudanabaenaceae</taxon>
        <taxon>Pseudanabaena</taxon>
    </lineage>
</organism>
<gene>
    <name evidence="1" type="ORF">VB774_13340</name>
</gene>
<dbReference type="EMBL" id="JAYGIE010000076">
    <property type="protein sequence ID" value="MEA5478606.1"/>
    <property type="molecule type" value="Genomic_DNA"/>
</dbReference>
<name>A0ABU5TK09_9CYAN</name>
<comment type="caution">
    <text evidence="1">The sequence shown here is derived from an EMBL/GenBank/DDBJ whole genome shotgun (WGS) entry which is preliminary data.</text>
</comment>